<keyword evidence="2" id="KW-0732">Signal</keyword>
<dbReference type="Gene3D" id="2.60.40.1930">
    <property type="match status" value="1"/>
</dbReference>
<sequence>MGQIKTRCSTAAGLFLILLTVIAGFSSCKSNQKDIIPSAEYAPYVNAYTGGVISQNSTIRIELTQDQPMVDLNQELKDNPFSFSPSLKGKTYWVSNNTIEFVPEEGALKPGAFYEGTFHLGDFVDVDKKLEEFNFSFRVQERNFSIHTDPITVTATQPDQVTVTGEIRFSDVVKKEEVEKMLTAGSEKNKSYPIEITQTDHPTRYAFSISQIIKEAEDYQLEITAKGNPAGIDRTQNESILIPAKNSFRFLSAVRIDQPENGIEIIFSDPVSNTQDLKGLIDVPEVSSSIFQIKENKVFVYFETGKLNKLTLNIHEGIRNSQDKPLGTSHSISFSELNLKPQVEMATSAAILPDSKSLIIPFRAVNLYAVDLSVIRIFESNVLMFMQNNSLSSANELRRSGRLVYKKTLWLAKDSSKDVHRWEDYSIDLAGLIHQEPGAIYRVILSFRQEYSAYPCGGSENKEMQFADNKSSDNLTKVSGETLSEDDEAVWDTPETYYYYNGSVPMDWSQYRWTERDNPCHPSYYMNSDRIAACNIFASNLGMIVKRNSLNKLWIAVNNILDTKPVAKAQVTIYNFQLQPIGKGETNGEGLVEITPKGVPFIAVAEADKQKAYVRVVDGEEQSVSRFDVGGKDIQKGLKGFIYGERGVWRPGDTLHISFMLEDREKRIPDKHPVALEIYNPRGQFYTKMISTQGTNGFYTFAVPTQADDPTGLWNAYVKVGGTAFHKSLRIETIKPNRLKITLALPTILQASSKDVYAPLTSSWLTGATASRLKAKVEMSLSKVNTQFKNYGQYLFNNPATDFTTVRADVFNGVLDAEGRAGVNIQLPVATGAPGMLNATLTTRVFEPGGDASIYSQTVPFSPFTSYVGINLNQPKGKYIETDKDHVFDIVTVNDQGQPVNRSNLEYKIYRISWSWWWENGEESFGTYINNSSITPVASGNLQTTGGKASFKFRINYPDWGRYLVYVKDRESGHATGGTVYIDWPDWRGRSNKTDPSGIKMLAFSLDKDSYEIGETATAIIPAAAGGRALVSLENGSTVLQQQWLEVSDQGDTKLTFKITPEMAPNVYLHISLLQPHAQTVNDLPIRMYGIAPVFVTNRQTILQPQIKMPEVLRPETDFNVTVSEKSGKPMTYTLAIVDDGLLDLTNFKTPDPWNEFYAREALGIRTWDMYDDVLGASGGRYSSLFSTGGDASLKPADAKANRFKPVVKFIGPFYLAKGKQQTHTLKLPMYVGSVRAMVVAGQDGAYGNAEKTAFVRTPLMLLSTLPRVLSTQEEITVPVNVFAMENQVKNVTVSLEASGAGVQITGNRQQSLTFDQPGDQLAYFTLKTGSKTGKATIHLTASGNGQQTKETIEIEVRNPNPVVTLRNSQWIEAGQEAELSYTLAGSSSANNQVQLEISRIPSVDISRRFDFLYNYQHHCTEQLTSKALPLLFVSQFKAVDEQEAEKIKTNVQEAIRQIYARQLPNGGFVYWPGNAVADEWITSYTGMFLTLAQEKGYAVHPNVLNKWKRFQRAAAQNWRMPQEASNWQIWQSELQQAFRLYTLALAGAPEYGAMNRMKEQPGLSIQAKWRLAAAYALTGKMKPAGELVYNAETTVIPYSSMNLIYGSSDRDEAMILETLILMKRDRDALQQAKKVSQNLAQENWFNTQSTAFALMAMGRLAEQLSGTLDFTWSWNGKQQPAVKSAKAVFEKEIATSPKSGTVSVKNQGKGALSVDLITRTQLLNDTLPAIADNIRLDVKYTDMAGSPISVEDIRQGTDFMSAVTLSNISGTSDYSNLALTHIIPSGWEIYNERMIVPEASSSNSNEANTPESSADKYTYKDIRDDRVLTYFDLRRGESKTFTVRLQATYAGNFILPAIQCEAMYDAAVQARTKAGRTTVSR</sequence>
<evidence type="ECO:0000313" key="5">
    <source>
        <dbReference type="EMBL" id="CUP40653.1"/>
    </source>
</evidence>
<dbReference type="InterPro" id="IPR041462">
    <property type="entry name" value="Bact_A2M_MG6"/>
</dbReference>
<dbReference type="InterPro" id="IPR002890">
    <property type="entry name" value="MG2"/>
</dbReference>
<evidence type="ECO:0000313" key="6">
    <source>
        <dbReference type="Proteomes" id="UP000095576"/>
    </source>
</evidence>
<dbReference type="InterPro" id="IPR021868">
    <property type="entry name" value="Alpha_2_Macroglob_MG3"/>
</dbReference>
<dbReference type="PANTHER" id="PTHR40094:SF1">
    <property type="entry name" value="UBIQUITIN DOMAIN-CONTAINING PROTEIN"/>
    <property type="match status" value="1"/>
</dbReference>
<evidence type="ECO:0000256" key="1">
    <source>
        <dbReference type="ARBA" id="ARBA00010556"/>
    </source>
</evidence>
<organism evidence="5 6">
    <name type="scientific">Bacteroides thetaiotaomicron</name>
    <dbReference type="NCBI Taxonomy" id="818"/>
    <lineage>
        <taxon>Bacteria</taxon>
        <taxon>Pseudomonadati</taxon>
        <taxon>Bacteroidota</taxon>
        <taxon>Bacteroidia</taxon>
        <taxon>Bacteroidales</taxon>
        <taxon>Bacteroidaceae</taxon>
        <taxon>Bacteroides</taxon>
    </lineage>
</organism>
<dbReference type="InterPro" id="IPR011625">
    <property type="entry name" value="A2M_N_BRD"/>
</dbReference>
<dbReference type="PROSITE" id="PS51257">
    <property type="entry name" value="PROKAR_LIPOPROTEIN"/>
    <property type="match status" value="1"/>
</dbReference>
<gene>
    <name evidence="5" type="ORF">ERS852511_02004</name>
</gene>
<dbReference type="InterPro" id="IPR041246">
    <property type="entry name" value="Bact_MG10"/>
</dbReference>
<dbReference type="GO" id="GO:0004866">
    <property type="term" value="F:endopeptidase inhibitor activity"/>
    <property type="evidence" value="ECO:0007669"/>
    <property type="project" value="InterPro"/>
</dbReference>
<dbReference type="InterPro" id="IPR001599">
    <property type="entry name" value="Macroglobln_a2"/>
</dbReference>
<dbReference type="Proteomes" id="UP000095576">
    <property type="component" value="Unassembled WGS sequence"/>
</dbReference>
<dbReference type="PANTHER" id="PTHR40094">
    <property type="entry name" value="ALPHA-2-MACROGLOBULIN HOMOLOG"/>
    <property type="match status" value="1"/>
</dbReference>
<dbReference type="Pfam" id="PF17962">
    <property type="entry name" value="bMG6"/>
    <property type="match status" value="1"/>
</dbReference>
<dbReference type="InterPro" id="IPR051802">
    <property type="entry name" value="YfhM-like"/>
</dbReference>
<dbReference type="SUPFAM" id="SSF48239">
    <property type="entry name" value="Terpenoid cyclases/Protein prenyltransferases"/>
    <property type="match status" value="1"/>
</dbReference>
<comment type="similarity">
    <text evidence="1">Belongs to the protease inhibitor I39 (alpha-2-macroglobulin) family. Bacterial alpha-2-macroglobulin subfamily.</text>
</comment>
<reference evidence="5 6" key="1">
    <citation type="submission" date="2015-09" db="EMBL/GenBank/DDBJ databases">
        <authorList>
            <consortium name="Pathogen Informatics"/>
        </authorList>
    </citation>
    <scope>NUCLEOTIDE SEQUENCE [LARGE SCALE GENOMIC DNA]</scope>
    <source>
        <strain evidence="5 6">2789STDY5834899</strain>
    </source>
</reference>
<dbReference type="Pfam" id="PF01835">
    <property type="entry name" value="MG2"/>
    <property type="match status" value="1"/>
</dbReference>
<accession>A0A174MWE6</accession>
<feature type="domain" description="Alpha-2-macroglobulin" evidence="4">
    <location>
        <begin position="1207"/>
        <end position="1296"/>
    </location>
</feature>
<dbReference type="RefSeq" id="WP_055299592.1">
    <property type="nucleotide sequence ID" value="NZ_CZAP01000005.1"/>
</dbReference>
<dbReference type="Pfam" id="PF17972">
    <property type="entry name" value="bMG5"/>
    <property type="match status" value="1"/>
</dbReference>
<proteinExistence type="inferred from homology"/>
<feature type="domain" description="Alpha-2-macroglobulin bait region" evidence="3">
    <location>
        <begin position="1002"/>
        <end position="1145"/>
    </location>
</feature>
<dbReference type="Pfam" id="PF07703">
    <property type="entry name" value="A2M_BRD"/>
    <property type="match status" value="1"/>
</dbReference>
<evidence type="ECO:0000256" key="2">
    <source>
        <dbReference type="ARBA" id="ARBA00022729"/>
    </source>
</evidence>
<dbReference type="Pfam" id="PF11974">
    <property type="entry name" value="bMG3"/>
    <property type="match status" value="1"/>
</dbReference>
<evidence type="ECO:0000259" key="3">
    <source>
        <dbReference type="SMART" id="SM01359"/>
    </source>
</evidence>
<evidence type="ECO:0000259" key="4">
    <source>
        <dbReference type="SMART" id="SM01360"/>
    </source>
</evidence>
<dbReference type="CDD" id="cd02891">
    <property type="entry name" value="A2M_like"/>
    <property type="match status" value="1"/>
</dbReference>
<protein>
    <submittedName>
        <fullName evidence="5">Large extracellular alpha-helical protein</fullName>
    </submittedName>
</protein>
<dbReference type="Pfam" id="PF00207">
    <property type="entry name" value="A2M"/>
    <property type="match status" value="1"/>
</dbReference>
<name>A0A174MWE6_BACT4</name>
<dbReference type="Gene3D" id="1.50.10.20">
    <property type="match status" value="1"/>
</dbReference>
<dbReference type="InterPro" id="IPR041203">
    <property type="entry name" value="Bact_A2M_MG5"/>
</dbReference>
<dbReference type="EMBL" id="CZAP01000005">
    <property type="protein sequence ID" value="CUP40653.1"/>
    <property type="molecule type" value="Genomic_DNA"/>
</dbReference>
<dbReference type="Pfam" id="PF17973">
    <property type="entry name" value="bMG10"/>
    <property type="match status" value="1"/>
</dbReference>
<dbReference type="SMART" id="SM01359">
    <property type="entry name" value="A2M_N_2"/>
    <property type="match status" value="1"/>
</dbReference>
<dbReference type="InterPro" id="IPR008930">
    <property type="entry name" value="Terpenoid_cyclase/PrenylTrfase"/>
</dbReference>
<dbReference type="SMART" id="SM01360">
    <property type="entry name" value="A2M"/>
    <property type="match status" value="1"/>
</dbReference>